<comment type="caution">
    <text evidence="2">The sequence shown here is derived from an EMBL/GenBank/DDBJ whole genome shotgun (WGS) entry which is preliminary data.</text>
</comment>
<gene>
    <name evidence="2" type="ORF">CBG59_06240</name>
</gene>
<sequence length="3555" mass="385718">MRNKFFRKFITIIFLLIYNIEIFAANLVVDPNSNHNTKLDVAPNGVPVVNISTPNDKGISINEFSEYNIDERGQVLNNADNYGRSHLAGIISANPNLAPNQAANLIILQVNGSNRSQIEGYLEALSRQKVDVILSNENGLYINNGGTINIKNFTATTGRVNLKDGDFVGIDVEKGNIVIGPKGMDGSNANYVELIAKTLELRGNIVTNDLKVVAGSNKEVPEGTVAIDGRELGGMYAGVIKIISTDKGAGVNSDAFIVSKNSKLEITADGKIKVNKVQGKGIDIKGKEYEQKDLAYSDEGISINADKIKLSGTGTQANKQINLNGAVENSATIYTKEGLKTKGLTNTGTIQAINKIEVEGNLTNSGDIQTLDNISIKENALNKGNILTNGFFTSKDLKNEKVLSAKNDIAVNKLENNGKIVTEKNLDISKSLENSGRIEAAGNILISENANNTGDILTNGSFLAKDTKTTKSLIAKEGITVNNLESSGIVATNKELNINGNLKNNGNIQAIDKIDILGNVVNTGEILTNGKFTAKDINSKKLVALKGISVNNLKNDETIATNENLDIVGDFENNGKVSTNKSLNVAGELKNTGDIQTLDNISIKENALNKGNILTNGFFTSKDLKNEKVLSAKNDITVNKLENNGKIITGKNLDISKSLENSGRIEAVGNILISENANNTGDILTNGSFLAKDTKTTKSLIAKEGISISNLESSGIVATNKELNINGSLENNGNIQAIDKIDILGNVVNTGEILTNGKFTAKDINSKKLIALKGISVNNLKNDEIIATNENLDIAGNFENKGKVSTNKSLNIAGELKNSGDIQTLDNISIKENALNKGNILTNGFFTSKDLRNEKVLSAKNNIAVNKLENNGKIVTGKNLDISKSLENSGRIEAAGNILISENVNNTGDILTNESFLAKDTKTTKSLIAKEGITVSNLESSGIVATNKALNINGNLKNNGNIQAIDKINILGNVLNTGEILTNSSFTSKDIKTTKKLVSKENITVGKLENLGTVITNKKLNVAGELKNSGDIQTLDNISIKENALNKGNILTNGFFTSKDLKNEKILSVKNDITINKLENNGKIVTGKNLDISKSLENSGRIEATGNILISENANNTGDILTNGSFLAKDTKTTKSLIAKEGITVSNLESSGIVATNKELNINGKLKNDGNIQAIDKINILGNVLNTGEILTNSSFTSKDIKTTKKLVSKEDITVGKLENLGTVITNKKLNVAGELKNSGDIQTLDNISIKENALNKGNILTNGFFISKDLKNEKVLSSKNDITVNKLENNGKIVTGKDLIVKDNLINSSKIEAIGDIKVVSNVVNTGNILTNGSFVSKDVKNSKNISVNKDIDIGNLNNLKNATVITNKKININGELTNIGAIRSLENIKVTGNTINNGDIFTNKNFVTSDLINNQKIIAKEKIDIKNLKNIGTIASGDKFTINGNFENTDNIETVNLDVTGNKLTNSGSIKADNISTNVSNIINDGKILSFNNISFSNAKNILNKNEITALKDIEANNTNLVNSGEIASNGKVSLNNSSITNTKKIASSTIEMKDNKKFDNTGEIIGNNVTLTTINDIDLIGKLHGAQSLTISGKNITNNGETTGTGLTTITSSNFTNNKNLSAQTLTVTATGDVVNNSMLSGGKVTVKGNNIENNDLISAAGDLSLKAENKVENKSGKAIFAGNKLSITGKEILNNKNSELLGSNIELTADKVRNEVGTIKAFNDITIKTDKFQNIGEVKDLDKYESYYETWDGKILSESEINDWKRYISPHIPSKGGGTQHASEKVRRDQKKAYEEVVNKVENDKYKSLLFPKYTAYIKRHLGNKGEYTETTGSASIQDIPLKEKLRALSETEYGKVLAGNNITIEGKDSGNSQEVLNKDAIISAGNTVKIDTDKLENIVSIGDKKIKVKTGQEKMFIKFKRKKTHHGLSRTVSAEVTYTRDLIDDGRITYVAGSPSIIEGKNVIVNNLVKQEIDDANGKIKSDNLQTELDFEAKKNNTGKSEKIDEIALNSKKSIDNLEQDNINIDNTKKLNKYTGINIKNDKINAPKQIKAQNIVSTTYSEIKPSAVNIVKNELVKYSNIGGKGVVYNGNFKDIGEKATLIASTKIIDEIVKSATINLDSSLPSALFIKNVSPDSKYLLETRPKYINQNSFYGSDYFLSRIGYEEKWNRVKRLGDAYYENELIERSITEKLGTRFLNGKEISAKELMDNAAIEAKKNGLTIGKSLTKEQIAKLDKDIVWYEYQNVDGIQVLAPKIYLSQNTLKNLNTDSRSRITGLENTYVRTGNLENRGLIGGYGNTYVEAKEVNNRTLGNQLAEIRGNNTTIIAQNNINNIGARISGNENLNLVAINGDIVNKSTVEKIEFNNGEFDRSKFTKIDSVGEIVSNGNLNILTNNYTSIGAITQAKNADINVANDINILSQELNGEQKFGKDDSQYNYYGFERNIGSIVKVENLNTTANNFNISGSVVTAKTADLNVDKLNIESKVDKEDEIRKSSYKDLLKSGSKKETIHNEENSAGSLYVEGEGLIKGDVNLVGSNLVLGDKSFIGGKLTTDSRELHSSYSLEENKKGLSGSIGNSGFSIGYGKNESKLKEKDLTNAKSNLVLGDGTVLNKGAEITATNLTHGQISINNGDVKFGARKDTKDVETLSKSSGINLSVKIKSDALDRAKQGVDSFKQIKSGDVLGGIASSTNTITGVVSGLASNQGTKLPISAVNADNTVGKDNLKAAQATNNFYANAGVNLGFNKSSSNSKSHSESAVVTTIRGKDENSSITYNNVKNIEYIGTQAQNTKFIYNDVENITKRAVELNNYSSSSSKSSGISTGVTIGYGDGVQTEVDAIKFSASKSKMNTNGTTYQNGRFVDVDEVHNNTKNMTLSGFNQEGGTVTGNIQNLTIESKQNTSTTIGSTIGGSLSIAPNGIPSGSASYSQTNGERRVVDSPTTFIIGDGSNLKVGKVENTAGAIGTTGSGKLSIDEYVGHNLENVDKLKTVGGSVGISTSGINSIGINYSDRKQEGITKNTVIGNVEIGKSSGDEINKDLGSMTEITKDRDFKTDINIESQTINYIKNPEAFKQDLEKAKSEINDIYHAAESTIKPEGKETRSPVEQLGEVRQAKVILNVIGSRLDIAEDQDEIAAAFEGVSEDLGYKVKVIYTDPSKSPQLIGVDENGNEYIKDGTAYVDKTTGIGYILVNTESPANSTKAGVIGTIAEEQSHVIGKFEGRQKVVPDGSEKGLESLGRPTNDYFKKQYSKNDKAIDLKSDGRDYSNVDFGEHVGDGPFILAAAIGSVIGGAASYKYYKNTEAIIDTGIENVKNKENVKEYIKTFKLKGKLAMLDEMAKEFKNTGFSNFSNKLFAIYGTTDEIRKIYLKKELDKESNKMADTLVLDKFFPEETKRLWKSDKTFENLYKVTYFWYDKVNQFGEYKIDYDNRERSTRARPDFTWNTKNSEFYALGTTLLFQSTYGSVKKTKYDKYVEYDVDIKVIFQYKDKFEDAKNINPLQNAAQNKGMEFEGGAPFNFRTELREVSVKGKFTNIKDIEIEIKKNMLKQLEEE</sequence>
<organism evidence="2 3">
    <name type="scientific">Fusobacterium nucleatum subsp. polymorphum</name>
    <name type="common">Fusobacterium polymorphum</name>
    <dbReference type="NCBI Taxonomy" id="76857"/>
    <lineage>
        <taxon>Bacteria</taxon>
        <taxon>Fusobacteriati</taxon>
        <taxon>Fusobacteriota</taxon>
        <taxon>Fusobacteriia</taxon>
        <taxon>Fusobacteriales</taxon>
        <taxon>Fusobacteriaceae</taxon>
        <taxon>Fusobacterium</taxon>
    </lineage>
</organism>
<name>A0A2C6CB79_FUSNP</name>
<accession>A0A2C6CB79</accession>
<dbReference type="Proteomes" id="UP000221852">
    <property type="component" value="Unassembled WGS sequence"/>
</dbReference>
<dbReference type="EMBL" id="NIRQ01000001">
    <property type="protein sequence ID" value="PHI13322.1"/>
    <property type="molecule type" value="Genomic_DNA"/>
</dbReference>
<dbReference type="SMART" id="SM00912">
    <property type="entry name" value="Haemagg_act"/>
    <property type="match status" value="1"/>
</dbReference>
<evidence type="ECO:0000259" key="1">
    <source>
        <dbReference type="SMART" id="SM00912"/>
    </source>
</evidence>
<dbReference type="Gene3D" id="2.160.20.10">
    <property type="entry name" value="Single-stranded right-handed beta-helix, Pectin lyase-like"/>
    <property type="match status" value="1"/>
</dbReference>
<dbReference type="InterPro" id="IPR012334">
    <property type="entry name" value="Pectin_lyas_fold"/>
</dbReference>
<dbReference type="InterPro" id="IPR008638">
    <property type="entry name" value="FhaB/CdiA-like_TPS"/>
</dbReference>
<evidence type="ECO:0000313" key="2">
    <source>
        <dbReference type="EMBL" id="PHI13322.1"/>
    </source>
</evidence>
<proteinExistence type="predicted"/>
<evidence type="ECO:0000313" key="3">
    <source>
        <dbReference type="Proteomes" id="UP000221852"/>
    </source>
</evidence>
<dbReference type="InterPro" id="IPR011050">
    <property type="entry name" value="Pectin_lyase_fold/virulence"/>
</dbReference>
<dbReference type="SUPFAM" id="SSF51126">
    <property type="entry name" value="Pectin lyase-like"/>
    <property type="match status" value="1"/>
</dbReference>
<dbReference type="RefSeq" id="WP_098994534.1">
    <property type="nucleotide sequence ID" value="NZ_CP084159.1"/>
</dbReference>
<feature type="domain" description="Filamentous haemagglutinin FhaB/tRNA nuclease CdiA-like TPS" evidence="1">
    <location>
        <begin position="43"/>
        <end position="165"/>
    </location>
</feature>
<reference evidence="2 3" key="1">
    <citation type="submission" date="2017-06" db="EMBL/GenBank/DDBJ databases">
        <title>Draft genome sequence of Fusobacterium nucleatum subsp. polymorphum KCOM 1330 (=ChDC F330).</title>
        <authorList>
            <person name="Kook J.-K."/>
            <person name="Park S.-N."/>
            <person name="Lim Y.K."/>
            <person name="Roh H."/>
        </authorList>
    </citation>
    <scope>NUCLEOTIDE SEQUENCE [LARGE SCALE GENOMIC DNA]</scope>
    <source>
        <strain evidence="3">KCOM 1330 (ChDC F330)</strain>
    </source>
</reference>
<protein>
    <submittedName>
        <fullName evidence="2">Hemolysin</fullName>
    </submittedName>
</protein>